<proteinExistence type="predicted"/>
<protein>
    <recommendedName>
        <fullName evidence="4">Phytanoyl-CoA dioxygenase family protein</fullName>
    </recommendedName>
</protein>
<reference evidence="2 3" key="1">
    <citation type="journal article" date="2017" name="Genome Announc.">
        <title>Genome sequence of the saprophytic ascomycete Epicoccum nigrum ICMP 19927 strain isolated from New Zealand.</title>
        <authorList>
            <person name="Fokin M."/>
            <person name="Fleetwood D."/>
            <person name="Weir B.S."/>
            <person name="Villas-Boas S.G."/>
        </authorList>
    </citation>
    <scope>NUCLEOTIDE SEQUENCE [LARGE SCALE GENOMIC DNA]</scope>
    <source>
        <strain evidence="2 3">ICMP 19927</strain>
    </source>
</reference>
<feature type="region of interest" description="Disordered" evidence="1">
    <location>
        <begin position="120"/>
        <end position="141"/>
    </location>
</feature>
<sequence>MYLPSTPISIVPSVFEVSNGQLTFPNLEIAIRALARDGLVVLENMIDHAVLDKLNAKMVQDAYHLQSRKDSPFNYNKGNIQQDPPMTAEWFDAAIYTNPIVTQVTSTCLGPRPVLRFISGNTALPPTPDSPPSSQPTHNDADFDHLPIPFALVVNILLVTMTPENGSTEIWLGTHAATTVADQAGAHGDRASGRIVPSLLEARRAVRAPCQPVVEKGSVVIRDLRLWHGGKPNLSAEPRVMLAMIHFAAWYRNEMVVEVSEQLREMFEVERTGLRVAAEWVGEERVLKGYLDRGYGNGYDFDQRGKVEGVF</sequence>
<evidence type="ECO:0000256" key="1">
    <source>
        <dbReference type="SAM" id="MobiDB-lite"/>
    </source>
</evidence>
<gene>
    <name evidence="2" type="ORF">B5807_11340</name>
</gene>
<dbReference type="Pfam" id="PF05721">
    <property type="entry name" value="PhyH"/>
    <property type="match status" value="1"/>
</dbReference>
<dbReference type="InterPro" id="IPR008775">
    <property type="entry name" value="Phytyl_CoA_dOase-like"/>
</dbReference>
<evidence type="ECO:0000313" key="3">
    <source>
        <dbReference type="Proteomes" id="UP000193240"/>
    </source>
</evidence>
<dbReference type="InParanoid" id="A0A1Y2LIY1"/>
<dbReference type="InterPro" id="IPR051961">
    <property type="entry name" value="Fungal_Metabolite_Diox"/>
</dbReference>
<dbReference type="AlphaFoldDB" id="A0A1Y2LIY1"/>
<accession>A0A1Y2LIY1</accession>
<dbReference type="SUPFAM" id="SSF51197">
    <property type="entry name" value="Clavaminate synthase-like"/>
    <property type="match status" value="1"/>
</dbReference>
<evidence type="ECO:0000313" key="2">
    <source>
        <dbReference type="EMBL" id="OSS43944.1"/>
    </source>
</evidence>
<dbReference type="PANTHER" id="PTHR37563:SF2">
    <property type="entry name" value="PHYTANOYL-COA DIOXYGENASE FAMILY PROTEIN (AFU_ORTHOLOGUE AFUA_2G03330)"/>
    <property type="match status" value="1"/>
</dbReference>
<dbReference type="EMBL" id="KZ107860">
    <property type="protein sequence ID" value="OSS43944.1"/>
    <property type="molecule type" value="Genomic_DNA"/>
</dbReference>
<dbReference type="OMA" id="CSGNTAM"/>
<dbReference type="Gene3D" id="2.60.120.620">
    <property type="entry name" value="q2cbj1_9rhob like domain"/>
    <property type="match status" value="1"/>
</dbReference>
<dbReference type="PANTHER" id="PTHR37563">
    <property type="entry name" value="PHYTANOYL-COA DIOXYGENASE FAMILY PROTEIN (AFU_ORTHOLOGUE AFUA_2G03330)"/>
    <property type="match status" value="1"/>
</dbReference>
<dbReference type="Proteomes" id="UP000193240">
    <property type="component" value="Unassembled WGS sequence"/>
</dbReference>
<evidence type="ECO:0008006" key="4">
    <source>
        <dbReference type="Google" id="ProtNLM"/>
    </source>
</evidence>
<organism evidence="2 3">
    <name type="scientific">Epicoccum nigrum</name>
    <name type="common">Soil fungus</name>
    <name type="synonym">Epicoccum purpurascens</name>
    <dbReference type="NCBI Taxonomy" id="105696"/>
    <lineage>
        <taxon>Eukaryota</taxon>
        <taxon>Fungi</taxon>
        <taxon>Dikarya</taxon>
        <taxon>Ascomycota</taxon>
        <taxon>Pezizomycotina</taxon>
        <taxon>Dothideomycetes</taxon>
        <taxon>Pleosporomycetidae</taxon>
        <taxon>Pleosporales</taxon>
        <taxon>Pleosporineae</taxon>
        <taxon>Didymellaceae</taxon>
        <taxon>Epicoccum</taxon>
    </lineage>
</organism>
<feature type="compositionally biased region" description="Pro residues" evidence="1">
    <location>
        <begin position="125"/>
        <end position="134"/>
    </location>
</feature>
<name>A0A1Y2LIY1_EPING</name>
<keyword evidence="3" id="KW-1185">Reference proteome</keyword>